<keyword evidence="1" id="KW-0547">Nucleotide-binding</keyword>
<dbReference type="Pfam" id="PF02492">
    <property type="entry name" value="cobW"/>
    <property type="match status" value="1"/>
</dbReference>
<keyword evidence="2" id="KW-0378">Hydrolase</keyword>
<sequence>MGIPITLVSGFLGSGKTSLINQVLKTSQNVKEIAVIENEVGDVGVDHKLIFESVEEIYQLNQGCICCNLRSDLLAILKNIRDMYQTGMWNLKHIIIETTGIADPRPIVQTIQLMAGNDHFFFVDSVYTVVDAINYKDSLTKFEEVSQQIVFADRIYLSKLGQEDASVIKADLSHLNPFAQVIPFDLDVPIESHQFFNQGLYNKVFEPEELQAMLQAEESNYDHDHHHHHEEGHNHGHHHDHHGIETIYLETSLPLDGNQVQYFIDWLMMSQQDRLYRYKGFIKLTNQDHAYLLQGVSMNYQFAPVVNNDKMKTQLVLIGKEMDEKLITDAFSDLKSLSM</sequence>
<feature type="compositionally biased region" description="Basic and acidic residues" evidence="6">
    <location>
        <begin position="221"/>
        <end position="234"/>
    </location>
</feature>
<dbReference type="PANTHER" id="PTHR13748">
    <property type="entry name" value="COBW-RELATED"/>
    <property type="match status" value="1"/>
</dbReference>
<dbReference type="InterPro" id="IPR003495">
    <property type="entry name" value="CobW/HypB/UreG_nucleotide-bd"/>
</dbReference>
<evidence type="ECO:0000256" key="1">
    <source>
        <dbReference type="ARBA" id="ARBA00022741"/>
    </source>
</evidence>
<dbReference type="eggNOG" id="COG0523">
    <property type="taxonomic scope" value="Bacteria"/>
</dbReference>
<name>E4KNS6_9LACT</name>
<dbReference type="InterPro" id="IPR011629">
    <property type="entry name" value="CobW-like_C"/>
</dbReference>
<reference evidence="8 9" key="1">
    <citation type="submission" date="2010-10" db="EMBL/GenBank/DDBJ databases">
        <authorList>
            <person name="Durkin A.S."/>
            <person name="Madupu R."/>
            <person name="Torralba M."/>
            <person name="Gillis M."/>
            <person name="Methe B."/>
            <person name="Sutton G."/>
            <person name="Nelson K.E."/>
        </authorList>
    </citation>
    <scope>NUCLEOTIDE SEQUENCE [LARGE SCALE GENOMIC DNA]</scope>
    <source>
        <strain evidence="8 9">ACS-139-V-Col8</strain>
    </source>
</reference>
<evidence type="ECO:0000256" key="4">
    <source>
        <dbReference type="ARBA" id="ARBA00034320"/>
    </source>
</evidence>
<dbReference type="InterPro" id="IPR051316">
    <property type="entry name" value="Zinc-reg_GTPase_activator"/>
</dbReference>
<dbReference type="GO" id="GO:0005737">
    <property type="term" value="C:cytoplasm"/>
    <property type="evidence" value="ECO:0007669"/>
    <property type="project" value="TreeGrafter"/>
</dbReference>
<dbReference type="AlphaFoldDB" id="E4KNS6"/>
<dbReference type="SMART" id="SM00833">
    <property type="entry name" value="CobW_C"/>
    <property type="match status" value="1"/>
</dbReference>
<dbReference type="InterPro" id="IPR027417">
    <property type="entry name" value="P-loop_NTPase"/>
</dbReference>
<dbReference type="InterPro" id="IPR036627">
    <property type="entry name" value="CobW-likC_sf"/>
</dbReference>
<comment type="similarity">
    <text evidence="4">Belongs to the SIMIBI class G3E GTPase family. ZNG1 subfamily.</text>
</comment>
<dbReference type="OrthoDB" id="9808822at2"/>
<dbReference type="Gene3D" id="3.40.50.300">
    <property type="entry name" value="P-loop containing nucleotide triphosphate hydrolases"/>
    <property type="match status" value="1"/>
</dbReference>
<dbReference type="Proteomes" id="UP000005990">
    <property type="component" value="Unassembled WGS sequence"/>
</dbReference>
<dbReference type="EMBL" id="AENN01000015">
    <property type="protein sequence ID" value="EFR31222.1"/>
    <property type="molecule type" value="Genomic_DNA"/>
</dbReference>
<dbReference type="RefSeq" id="WP_006418425.1">
    <property type="nucleotide sequence ID" value="NZ_AENN01000015.1"/>
</dbReference>
<gene>
    <name evidence="8" type="ORF">HMPREF9257_1207</name>
</gene>
<dbReference type="SUPFAM" id="SSF90002">
    <property type="entry name" value="Hypothetical protein YjiA, C-terminal domain"/>
    <property type="match status" value="1"/>
</dbReference>
<dbReference type="SUPFAM" id="SSF52540">
    <property type="entry name" value="P-loop containing nucleoside triphosphate hydrolases"/>
    <property type="match status" value="1"/>
</dbReference>
<evidence type="ECO:0000313" key="9">
    <source>
        <dbReference type="Proteomes" id="UP000005990"/>
    </source>
</evidence>
<comment type="caution">
    <text evidence="8">The sequence shown here is derived from an EMBL/GenBank/DDBJ whole genome shotgun (WGS) entry which is preliminary data.</text>
</comment>
<dbReference type="STRING" id="908337.HMPREF9257_1207"/>
<feature type="region of interest" description="Disordered" evidence="6">
    <location>
        <begin position="221"/>
        <end position="241"/>
    </location>
</feature>
<evidence type="ECO:0000259" key="7">
    <source>
        <dbReference type="SMART" id="SM00833"/>
    </source>
</evidence>
<evidence type="ECO:0000256" key="5">
    <source>
        <dbReference type="ARBA" id="ARBA00049117"/>
    </source>
</evidence>
<accession>E4KNS6</accession>
<evidence type="ECO:0000256" key="6">
    <source>
        <dbReference type="SAM" id="MobiDB-lite"/>
    </source>
</evidence>
<keyword evidence="3" id="KW-0143">Chaperone</keyword>
<organism evidence="8 9">
    <name type="scientific">Eremococcus coleocola ACS-139-V-Col8</name>
    <dbReference type="NCBI Taxonomy" id="908337"/>
    <lineage>
        <taxon>Bacteria</taxon>
        <taxon>Bacillati</taxon>
        <taxon>Bacillota</taxon>
        <taxon>Bacilli</taxon>
        <taxon>Lactobacillales</taxon>
        <taxon>Aerococcaceae</taxon>
        <taxon>Eremococcus</taxon>
    </lineage>
</organism>
<dbReference type="PANTHER" id="PTHR13748:SF62">
    <property type="entry name" value="COBW DOMAIN-CONTAINING PROTEIN"/>
    <property type="match status" value="1"/>
</dbReference>
<proteinExistence type="inferred from homology"/>
<dbReference type="CDD" id="cd03112">
    <property type="entry name" value="CobW-like"/>
    <property type="match status" value="1"/>
</dbReference>
<dbReference type="Gene3D" id="3.30.1220.10">
    <property type="entry name" value="CobW-like, C-terminal domain"/>
    <property type="match status" value="1"/>
</dbReference>
<dbReference type="Pfam" id="PF07683">
    <property type="entry name" value="CobW_C"/>
    <property type="match status" value="1"/>
</dbReference>
<evidence type="ECO:0000313" key="8">
    <source>
        <dbReference type="EMBL" id="EFR31222.1"/>
    </source>
</evidence>
<evidence type="ECO:0000256" key="2">
    <source>
        <dbReference type="ARBA" id="ARBA00022801"/>
    </source>
</evidence>
<keyword evidence="9" id="KW-1185">Reference proteome</keyword>
<dbReference type="GO" id="GO:0016787">
    <property type="term" value="F:hydrolase activity"/>
    <property type="evidence" value="ECO:0007669"/>
    <property type="project" value="UniProtKB-KW"/>
</dbReference>
<dbReference type="GO" id="GO:0000166">
    <property type="term" value="F:nucleotide binding"/>
    <property type="evidence" value="ECO:0007669"/>
    <property type="project" value="UniProtKB-KW"/>
</dbReference>
<protein>
    <submittedName>
        <fullName evidence="8">CobW/P47K family protein</fullName>
    </submittedName>
</protein>
<comment type="catalytic activity">
    <reaction evidence="5">
        <text>GTP + H2O = GDP + phosphate + H(+)</text>
        <dbReference type="Rhea" id="RHEA:19669"/>
        <dbReference type="ChEBI" id="CHEBI:15377"/>
        <dbReference type="ChEBI" id="CHEBI:15378"/>
        <dbReference type="ChEBI" id="CHEBI:37565"/>
        <dbReference type="ChEBI" id="CHEBI:43474"/>
        <dbReference type="ChEBI" id="CHEBI:58189"/>
    </reaction>
    <physiologicalReaction direction="left-to-right" evidence="5">
        <dbReference type="Rhea" id="RHEA:19670"/>
    </physiologicalReaction>
</comment>
<feature type="domain" description="CobW C-terminal" evidence="7">
    <location>
        <begin position="244"/>
        <end position="335"/>
    </location>
</feature>
<evidence type="ECO:0000256" key="3">
    <source>
        <dbReference type="ARBA" id="ARBA00023186"/>
    </source>
</evidence>